<evidence type="ECO:0000256" key="7">
    <source>
        <dbReference type="ARBA" id="ARBA00025066"/>
    </source>
</evidence>
<dbReference type="InterPro" id="IPR005214">
    <property type="entry name" value="IBV_3A"/>
</dbReference>
<dbReference type="EMBL" id="FJ821739">
    <property type="protein sequence ID" value="ACO58530.1"/>
    <property type="molecule type" value="Genomic_RNA"/>
</dbReference>
<keyword evidence="2" id="KW-0945">Host-virus interaction</keyword>
<reference evidence="9" key="1">
    <citation type="journal article" date="2009" name="Vaccine">
        <title>Altered pathogenicity, immunogenicity, tissue tropism and 3'-7kb region sequence of an avian infectious bronchitis coronavirus strain after serial passage in embryos.</title>
        <authorList>
            <person name="Liu S."/>
            <person name="Zhang X."/>
            <person name="Gong L."/>
            <person name="Yan B."/>
            <person name="Li C."/>
            <person name="Han Z."/>
            <person name="Shao Y."/>
            <person name="Li H."/>
            <person name="Kong X."/>
        </authorList>
    </citation>
    <scope>NUCLEOTIDE SEQUENCE</scope>
    <source>
        <strain evidence="9">CK/CH/LHLJ/04V</strain>
    </source>
</reference>
<comment type="function">
    <text evidence="7">Involved in resistance to IFN.</text>
</comment>
<dbReference type="EMBL" id="FJ821737">
    <property type="protein sequence ID" value="ACO58528.1"/>
    <property type="molecule type" value="Genomic_RNA"/>
</dbReference>
<protein>
    <recommendedName>
        <fullName evidence="1">Non-structural protein 3a</fullName>
    </recommendedName>
    <alternativeName>
        <fullName evidence="8">Accessory protein 3a</fullName>
    </alternativeName>
</protein>
<evidence type="ECO:0000256" key="3">
    <source>
        <dbReference type="ARBA" id="ARBA00022632"/>
    </source>
</evidence>
<evidence type="ECO:0000256" key="1">
    <source>
        <dbReference type="ARBA" id="ARBA00019813"/>
    </source>
</evidence>
<evidence type="ECO:0000256" key="8">
    <source>
        <dbReference type="ARBA" id="ARBA00030004"/>
    </source>
</evidence>
<proteinExistence type="predicted"/>
<keyword evidence="5" id="KW-0922">Interferon antiviral system evasion</keyword>
<evidence type="ECO:0000256" key="2">
    <source>
        <dbReference type="ARBA" id="ARBA00022581"/>
    </source>
</evidence>
<dbReference type="EMBL" id="FJ821738">
    <property type="protein sequence ID" value="ACO58529.1"/>
    <property type="molecule type" value="Genomic_RNA"/>
</dbReference>
<name>C1KEX1_9GAMC</name>
<sequence length="63" mass="7329">MIQNPTSFLIVLILLWFKLVLSCFRECVLALLQLIQVLLQIINSNLQSRLLFGTARLMLDLRK</sequence>
<organism evidence="9">
    <name type="scientific">Infectious bronchitis virus CK/CH/LHLJ/04V</name>
    <dbReference type="NCBI Taxonomy" id="633557"/>
    <lineage>
        <taxon>Viruses</taxon>
        <taxon>Riboviria</taxon>
        <taxon>Orthornavirae</taxon>
        <taxon>Pisuviricota</taxon>
        <taxon>Pisoniviricetes</taxon>
        <taxon>Nidovirales</taxon>
        <taxon>Cornidovirineae</taxon>
        <taxon>Coronaviridae</taxon>
        <taxon>Orthocoronavirinae</taxon>
        <taxon>Gammacoronavirus</taxon>
        <taxon>Igacovirus</taxon>
        <taxon>Gammacoronavirus galli</taxon>
        <taxon>Avian coronavirus</taxon>
    </lineage>
</organism>
<reference evidence="9" key="2">
    <citation type="submission" date="2009-03" db="EMBL/GenBank/DDBJ databases">
        <title>Sequence heterogeneity of Avian infectious bronchitis coronavirus CK/CH/LHLJ/04V strain.</title>
        <authorList>
            <person name="Liu S."/>
            <person name="Han Z."/>
            <person name="Shao Y."/>
        </authorList>
    </citation>
    <scope>NUCLEOTIDE SEQUENCE</scope>
    <source>
        <strain evidence="9">CK/CH/LHLJ/04V</strain>
    </source>
</reference>
<dbReference type="Pfam" id="PF03617">
    <property type="entry name" value="IBV_3A"/>
    <property type="match status" value="1"/>
</dbReference>
<evidence type="ECO:0000256" key="5">
    <source>
        <dbReference type="ARBA" id="ARBA00023258"/>
    </source>
</evidence>
<keyword evidence="6" id="KW-0899">Viral immunoevasion</keyword>
<keyword evidence="4" id="KW-0732">Signal</keyword>
<accession>C1KEX1</accession>
<evidence type="ECO:0000256" key="6">
    <source>
        <dbReference type="ARBA" id="ARBA00023280"/>
    </source>
</evidence>
<dbReference type="GO" id="GO:0052170">
    <property type="term" value="P:symbiont-mediated suppression of host innate immune response"/>
    <property type="evidence" value="ECO:0007669"/>
    <property type="project" value="UniProtKB-KW"/>
</dbReference>
<keyword evidence="3" id="KW-1090">Inhibition of host innate immune response by virus</keyword>
<dbReference type="EMBL" id="FJ821736">
    <property type="protein sequence ID" value="ACO58527.1"/>
    <property type="molecule type" value="Genomic_RNA"/>
</dbReference>
<evidence type="ECO:0000256" key="4">
    <source>
        <dbReference type="ARBA" id="ARBA00022729"/>
    </source>
</evidence>
<evidence type="ECO:0000313" key="9">
    <source>
        <dbReference type="EMBL" id="ACO58527.1"/>
    </source>
</evidence>